<protein>
    <submittedName>
        <fullName evidence="1">HK97 gp10 family phage protein</fullName>
    </submittedName>
</protein>
<proteinExistence type="predicted"/>
<gene>
    <name evidence="1" type="ORF">JYU29_05985</name>
</gene>
<dbReference type="NCBIfam" id="TIGR01725">
    <property type="entry name" value="phge_HK97_gp10"/>
    <property type="match status" value="1"/>
</dbReference>
<dbReference type="EMBL" id="JAFMNX010000001">
    <property type="protein sequence ID" value="MBS9720234.1"/>
    <property type="molecule type" value="Genomic_DNA"/>
</dbReference>
<name>A0ABS5RT57_9HYPH</name>
<reference evidence="1 2" key="1">
    <citation type="submission" date="2021-03" db="EMBL/GenBank/DDBJ databases">
        <title>Tianweitania aestuarii sp. nov., isolated from a tidal flat.</title>
        <authorList>
            <person name="Park S."/>
            <person name="Yoon J.-H."/>
        </authorList>
    </citation>
    <scope>NUCLEOTIDE SEQUENCE [LARGE SCALE GENOMIC DNA]</scope>
    <source>
        <strain evidence="1 2">BSSL-BM11</strain>
    </source>
</reference>
<dbReference type="Pfam" id="PF04883">
    <property type="entry name" value="HK97-gp10_like"/>
    <property type="match status" value="1"/>
</dbReference>
<evidence type="ECO:0000313" key="1">
    <source>
        <dbReference type="EMBL" id="MBS9720234.1"/>
    </source>
</evidence>
<dbReference type="Proteomes" id="UP001297272">
    <property type="component" value="Unassembled WGS sequence"/>
</dbReference>
<dbReference type="InterPro" id="IPR010064">
    <property type="entry name" value="HK97-gp10_tail"/>
</dbReference>
<accession>A0ABS5RT57</accession>
<sequence>MASGIKAFQRRLNRLPKAMKDAVQPALDASADEMVSMAQRLAPRDDGALYQSIRKEAGDHELERVVRAGGPATTRPSAGGPFDYAVGQEFGTVKQPAHPFFYPAYRLIKKRVRGRLKRAVSKAVKDSSNG</sequence>
<dbReference type="RefSeq" id="WP_213983785.1">
    <property type="nucleotide sequence ID" value="NZ_JAFMNX010000001.1"/>
</dbReference>
<keyword evidence="2" id="KW-1185">Reference proteome</keyword>
<organism evidence="1 2">
    <name type="scientific">Tianweitania aestuarii</name>
    <dbReference type="NCBI Taxonomy" id="2814886"/>
    <lineage>
        <taxon>Bacteria</taxon>
        <taxon>Pseudomonadati</taxon>
        <taxon>Pseudomonadota</taxon>
        <taxon>Alphaproteobacteria</taxon>
        <taxon>Hyphomicrobiales</taxon>
        <taxon>Phyllobacteriaceae</taxon>
        <taxon>Tianweitania</taxon>
    </lineage>
</organism>
<evidence type="ECO:0000313" key="2">
    <source>
        <dbReference type="Proteomes" id="UP001297272"/>
    </source>
</evidence>
<comment type="caution">
    <text evidence="1">The sequence shown here is derived from an EMBL/GenBank/DDBJ whole genome shotgun (WGS) entry which is preliminary data.</text>
</comment>